<evidence type="ECO:0000256" key="6">
    <source>
        <dbReference type="ARBA" id="ARBA00022908"/>
    </source>
</evidence>
<keyword evidence="3" id="KW-0255">Endonuclease</keyword>
<dbReference type="GO" id="GO:0015074">
    <property type="term" value="P:DNA integration"/>
    <property type="evidence" value="ECO:0007669"/>
    <property type="project" value="UniProtKB-KW"/>
</dbReference>
<comment type="caution">
    <text evidence="14">The sequence shown here is derived from an EMBL/GenBank/DDBJ whole genome shotgun (WGS) entry which is preliminary data.</text>
</comment>
<feature type="compositionally biased region" description="Polar residues" evidence="12">
    <location>
        <begin position="986"/>
        <end position="1010"/>
    </location>
</feature>
<gene>
    <name evidence="14" type="ORF">Tci_064550</name>
</gene>
<evidence type="ECO:0000259" key="13">
    <source>
        <dbReference type="PROSITE" id="PS50994"/>
    </source>
</evidence>
<keyword evidence="5" id="KW-0460">Magnesium</keyword>
<keyword evidence="8" id="KW-0239">DNA-directed DNA polymerase</keyword>
<dbReference type="GO" id="GO:0006310">
    <property type="term" value="P:DNA recombination"/>
    <property type="evidence" value="ECO:0007669"/>
    <property type="project" value="UniProtKB-KW"/>
</dbReference>
<feature type="region of interest" description="Disordered" evidence="12">
    <location>
        <begin position="505"/>
        <end position="559"/>
    </location>
</feature>
<evidence type="ECO:0000256" key="9">
    <source>
        <dbReference type="ARBA" id="ARBA00023172"/>
    </source>
</evidence>
<dbReference type="GO" id="GO:0016787">
    <property type="term" value="F:hydrolase activity"/>
    <property type="evidence" value="ECO:0007669"/>
    <property type="project" value="UniProtKB-KW"/>
</dbReference>
<evidence type="ECO:0000256" key="11">
    <source>
        <dbReference type="SAM" id="Coils"/>
    </source>
</evidence>
<dbReference type="Pfam" id="PF07727">
    <property type="entry name" value="RVT_2"/>
    <property type="match status" value="1"/>
</dbReference>
<evidence type="ECO:0000256" key="10">
    <source>
        <dbReference type="ARBA" id="ARBA00023268"/>
    </source>
</evidence>
<dbReference type="PROSITE" id="PS50994">
    <property type="entry name" value="INTEGRASE"/>
    <property type="match status" value="1"/>
</dbReference>
<evidence type="ECO:0000256" key="8">
    <source>
        <dbReference type="ARBA" id="ARBA00022932"/>
    </source>
</evidence>
<dbReference type="InterPro" id="IPR013103">
    <property type="entry name" value="RVT_2"/>
</dbReference>
<evidence type="ECO:0000256" key="3">
    <source>
        <dbReference type="ARBA" id="ARBA00022759"/>
    </source>
</evidence>
<reference evidence="14" key="1">
    <citation type="journal article" date="2019" name="Sci. Rep.">
        <title>Draft genome of Tanacetum cinerariifolium, the natural source of mosquito coil.</title>
        <authorList>
            <person name="Yamashiro T."/>
            <person name="Shiraishi A."/>
            <person name="Satake H."/>
            <person name="Nakayama K."/>
        </authorList>
    </citation>
    <scope>NUCLEOTIDE SEQUENCE</scope>
</reference>
<keyword evidence="6" id="KW-0229">DNA integration</keyword>
<keyword evidence="7" id="KW-0695">RNA-directed DNA polymerase</keyword>
<evidence type="ECO:0000256" key="1">
    <source>
        <dbReference type="ARBA" id="ARBA00022722"/>
    </source>
</evidence>
<evidence type="ECO:0000313" key="14">
    <source>
        <dbReference type="EMBL" id="GEU92572.1"/>
    </source>
</evidence>
<dbReference type="PANTHER" id="PTHR42648:SF11">
    <property type="entry name" value="TRANSPOSON TY4-P GAG-POL POLYPROTEIN"/>
    <property type="match status" value="1"/>
</dbReference>
<dbReference type="CDD" id="cd09272">
    <property type="entry name" value="RNase_HI_RT_Ty1"/>
    <property type="match status" value="1"/>
</dbReference>
<feature type="compositionally biased region" description="Low complexity" evidence="12">
    <location>
        <begin position="637"/>
        <end position="650"/>
    </location>
</feature>
<dbReference type="InterPro" id="IPR036397">
    <property type="entry name" value="RNaseH_sf"/>
</dbReference>
<organism evidence="14">
    <name type="scientific">Tanacetum cinerariifolium</name>
    <name type="common">Dalmatian daisy</name>
    <name type="synonym">Chrysanthemum cinerariifolium</name>
    <dbReference type="NCBI Taxonomy" id="118510"/>
    <lineage>
        <taxon>Eukaryota</taxon>
        <taxon>Viridiplantae</taxon>
        <taxon>Streptophyta</taxon>
        <taxon>Embryophyta</taxon>
        <taxon>Tracheophyta</taxon>
        <taxon>Spermatophyta</taxon>
        <taxon>Magnoliopsida</taxon>
        <taxon>eudicotyledons</taxon>
        <taxon>Gunneridae</taxon>
        <taxon>Pentapetalae</taxon>
        <taxon>asterids</taxon>
        <taxon>campanulids</taxon>
        <taxon>Asterales</taxon>
        <taxon>Asteraceae</taxon>
        <taxon>Asteroideae</taxon>
        <taxon>Anthemideae</taxon>
        <taxon>Anthemidinae</taxon>
        <taxon>Tanacetum</taxon>
    </lineage>
</organism>
<dbReference type="GO" id="GO:0003964">
    <property type="term" value="F:RNA-directed DNA polymerase activity"/>
    <property type="evidence" value="ECO:0007669"/>
    <property type="project" value="UniProtKB-KW"/>
</dbReference>
<evidence type="ECO:0000256" key="7">
    <source>
        <dbReference type="ARBA" id="ARBA00022918"/>
    </source>
</evidence>
<dbReference type="PANTHER" id="PTHR42648">
    <property type="entry name" value="TRANSPOSASE, PUTATIVE-RELATED"/>
    <property type="match status" value="1"/>
</dbReference>
<evidence type="ECO:0000256" key="4">
    <source>
        <dbReference type="ARBA" id="ARBA00022801"/>
    </source>
</evidence>
<dbReference type="InterPro" id="IPR039537">
    <property type="entry name" value="Retrotran_Ty1/copia-like"/>
</dbReference>
<dbReference type="InterPro" id="IPR001584">
    <property type="entry name" value="Integrase_cat-core"/>
</dbReference>
<proteinExistence type="predicted"/>
<protein>
    <submittedName>
        <fullName evidence="14">Retrovirus-related Pol polyprotein from transposon TNT 1-94</fullName>
    </submittedName>
</protein>
<feature type="region of interest" description="Disordered" evidence="12">
    <location>
        <begin position="982"/>
        <end position="1018"/>
    </location>
</feature>
<dbReference type="GO" id="GO:0046872">
    <property type="term" value="F:metal ion binding"/>
    <property type="evidence" value="ECO:0007669"/>
    <property type="project" value="UniProtKB-KW"/>
</dbReference>
<feature type="coiled-coil region" evidence="11">
    <location>
        <begin position="334"/>
        <end position="380"/>
    </location>
</feature>
<evidence type="ECO:0000256" key="12">
    <source>
        <dbReference type="SAM" id="MobiDB-lite"/>
    </source>
</evidence>
<dbReference type="SUPFAM" id="SSF53098">
    <property type="entry name" value="Ribonuclease H-like"/>
    <property type="match status" value="1"/>
</dbReference>
<feature type="compositionally biased region" description="Polar residues" evidence="12">
    <location>
        <begin position="505"/>
        <end position="536"/>
    </location>
</feature>
<dbReference type="GO" id="GO:0004519">
    <property type="term" value="F:endonuclease activity"/>
    <property type="evidence" value="ECO:0007669"/>
    <property type="project" value="UniProtKB-KW"/>
</dbReference>
<accession>A0A6L2P5K2</accession>
<dbReference type="GO" id="GO:0003676">
    <property type="term" value="F:nucleic acid binding"/>
    <property type="evidence" value="ECO:0007669"/>
    <property type="project" value="InterPro"/>
</dbReference>
<feature type="domain" description="Integrase catalytic" evidence="13">
    <location>
        <begin position="802"/>
        <end position="895"/>
    </location>
</feature>
<keyword evidence="2" id="KW-0479">Metal-binding</keyword>
<dbReference type="InterPro" id="IPR012337">
    <property type="entry name" value="RNaseH-like_sf"/>
</dbReference>
<evidence type="ECO:0000256" key="5">
    <source>
        <dbReference type="ARBA" id="ARBA00022842"/>
    </source>
</evidence>
<keyword evidence="10" id="KW-0511">Multifunctional enzyme</keyword>
<evidence type="ECO:0000256" key="2">
    <source>
        <dbReference type="ARBA" id="ARBA00022723"/>
    </source>
</evidence>
<keyword evidence="1" id="KW-0540">Nuclease</keyword>
<keyword evidence="4" id="KW-0378">Hydrolase</keyword>
<keyword evidence="8" id="KW-0548">Nucleotidyltransferase</keyword>
<keyword evidence="9" id="KW-0233">DNA recombination</keyword>
<dbReference type="GO" id="GO:0003887">
    <property type="term" value="F:DNA-directed DNA polymerase activity"/>
    <property type="evidence" value="ECO:0007669"/>
    <property type="project" value="UniProtKB-KW"/>
</dbReference>
<sequence length="1421" mass="161556">MILESVKNGPLLWPSIEENGVTRPKKYYELSATEAIQADCDIKATNIILQGLPPEKLKPPRMSSPTMPLIKHLDAYDIDCDEINTAKVALMANLSHYGFDDLAEVQNQDNVTHNVINQVVKGMPLFEQSNIVNQSEIEITSDGNIIPYSQSTQVEVPKELPKVSMVNTSLKKLKHHLASFNVVVKERTTATTITEGTWGFEHTKACFRDEIIPFVKALKDLFNLFDQILIDELSEVQNVFHQMEQAIEQHLVTPTVNNAYEPVHECERCVKLKTELQKDFIKRESYDKLFKQYTTLEKHGIYLEVDTQLKQEIFQRDNSFSQQSVLSFDQLFEINELNAQSQEKDMLIMKLKERIESLSVNMKEEKIKQELKEIKTINIELDHREKKLVITALKDTLRKLKVKAVVDEAVILHPIDPELLKIDVAPLALKLQNNRIAHYDYLKHTQEETVTLWEIVEHERSLNPLNTSLDYVCNKLMSMTSMNKTKKVRFTEPVTSLGNTHIKTASSSHVVSNKPMLSSTGVTLPTSASGSHPSGNTKKDKIQQTPSSAKKNKLEAYPRNVRTSLQNKKSVVNTKDIASVQNQMPLRKPIVLESNPPKPVVTLVYSRKPKESRNNVPVSKSKINKSLSANKKEPNKSWGSTVSNVPSSSVDDSKLSKLFYGTVKFGNDHVEKIMVYGDYQIGNVTISRVYFVEGLGHNLFPVEQFCDSDLEVAFRQHTCFIRNLEGVNLLTRSRGNNLYTLSLGDMMPQGLIRGLPKLKFEKDHLSFACAMGKSKKKSHKPKSKDANPEKLYLLHMDLCGPMLKDEALDFIIKFLKMIQVGISHKTLVARSPQQNGVVERRNHTLIEAARTMLIYAQASLFLWAEAMATACYTQNHSIVRLCHGKTPYELLHGKLPDLSFLHKAFRIYNRRTRRIIETIHVDFDELTAMASEQSSSGPALHEMTHATITSGLLFDELLTPPPSVDPPAPAVIAPITEVIAPEPAESTGSPSSTIVDQDVPSPSKSQTTPETQPPVITNDVEEDNHDIEVAHMGNDPLFCMIIPEVTSDQSSSMDSIHTIVHPDHQISQHNSKWTKDHPLENIIGQLARPVSTRLQLYEQVLFCYYNAFLTSVEPKTYKDALTQSYWIEAMQEELNKFELLEVWELVPRTDKVMVITLKWIYKVKLDEPGGILKNKARLVARGYRQEEGIDFEESFALVARLEAIKIFLAYATHKNMVVYQRDVKTTFLNGNLREEVYVSQTDRLDEDKERNVVDPSHYRGMIGILLYLTASRPDLQFAICMCARYQARPTEKHLHAHLQMQITLVVKIHDIAHLVVCNSWEIDLLAGHQKGKKVSQLTDYGLGFNKIPMYYDNKSAITLCCNNVQHSMSKHIDIRYHFIKEPVENSVIELYFVNMEYQLADIFTKALGRERIEFLINKLGM</sequence>
<keyword evidence="11" id="KW-0175">Coiled coil</keyword>
<dbReference type="Gene3D" id="3.30.420.10">
    <property type="entry name" value="Ribonuclease H-like superfamily/Ribonuclease H"/>
    <property type="match status" value="1"/>
</dbReference>
<keyword evidence="8" id="KW-0808">Transferase</keyword>
<dbReference type="EMBL" id="BKCJ010010659">
    <property type="protein sequence ID" value="GEU92572.1"/>
    <property type="molecule type" value="Genomic_DNA"/>
</dbReference>
<feature type="region of interest" description="Disordered" evidence="12">
    <location>
        <begin position="607"/>
        <end position="651"/>
    </location>
</feature>
<name>A0A6L2P5K2_TANCI</name>